<reference evidence="11 12" key="1">
    <citation type="submission" date="2020-04" db="EMBL/GenBank/DDBJ databases">
        <authorList>
            <person name="De Canck E."/>
        </authorList>
    </citation>
    <scope>NUCLEOTIDE SEQUENCE [LARGE SCALE GENOMIC DNA]</scope>
    <source>
        <strain evidence="11 12">LMG 29542</strain>
    </source>
</reference>
<evidence type="ECO:0000256" key="2">
    <source>
        <dbReference type="ARBA" id="ARBA00010637"/>
    </source>
</evidence>
<keyword evidence="4" id="KW-1003">Cell membrane</keyword>
<evidence type="ECO:0000313" key="12">
    <source>
        <dbReference type="Proteomes" id="UP000494363"/>
    </source>
</evidence>
<evidence type="ECO:0000256" key="9">
    <source>
        <dbReference type="ARBA" id="ARBA00023136"/>
    </source>
</evidence>
<keyword evidence="9 10" id="KW-0472">Membrane</keyword>
<gene>
    <name evidence="11" type="primary">epsM</name>
    <name evidence="11" type="ORF">LMG29542_00929</name>
</gene>
<dbReference type="InterPro" id="IPR023229">
    <property type="entry name" value="T2SS_M_periplasmic_sf"/>
</dbReference>
<dbReference type="SUPFAM" id="SSF103054">
    <property type="entry name" value="General secretion pathway protein M, EpsM"/>
    <property type="match status" value="1"/>
</dbReference>
<comment type="subcellular location">
    <subcellularLocation>
        <location evidence="1">Cell inner membrane</location>
        <topology evidence="1">Single-pass membrane protein</topology>
    </subcellularLocation>
</comment>
<dbReference type="GO" id="GO:0005886">
    <property type="term" value="C:plasma membrane"/>
    <property type="evidence" value="ECO:0007669"/>
    <property type="project" value="UniProtKB-SubCell"/>
</dbReference>
<organism evidence="11 12">
    <name type="scientific">Paraburkholderia humisilvae</name>
    <dbReference type="NCBI Taxonomy" id="627669"/>
    <lineage>
        <taxon>Bacteria</taxon>
        <taxon>Pseudomonadati</taxon>
        <taxon>Pseudomonadota</taxon>
        <taxon>Betaproteobacteria</taxon>
        <taxon>Burkholderiales</taxon>
        <taxon>Burkholderiaceae</taxon>
        <taxon>Paraburkholderia</taxon>
    </lineage>
</organism>
<protein>
    <submittedName>
        <fullName evidence="11">Type II secretion system protein M</fullName>
    </submittedName>
</protein>
<dbReference type="Proteomes" id="UP000494363">
    <property type="component" value="Unassembled WGS sequence"/>
</dbReference>
<dbReference type="Gene3D" id="3.30.1360.100">
    <property type="entry name" value="General secretion pathway protein M, EpsM"/>
    <property type="match status" value="1"/>
</dbReference>
<keyword evidence="12" id="KW-1185">Reference proteome</keyword>
<evidence type="ECO:0000256" key="4">
    <source>
        <dbReference type="ARBA" id="ARBA00022475"/>
    </source>
</evidence>
<accession>A0A6J5D7Z7</accession>
<evidence type="ECO:0000256" key="7">
    <source>
        <dbReference type="ARBA" id="ARBA00022927"/>
    </source>
</evidence>
<dbReference type="InterPro" id="IPR007690">
    <property type="entry name" value="T2SS_GspM"/>
</dbReference>
<keyword evidence="8 10" id="KW-1133">Transmembrane helix</keyword>
<evidence type="ECO:0000256" key="8">
    <source>
        <dbReference type="ARBA" id="ARBA00022989"/>
    </source>
</evidence>
<evidence type="ECO:0000256" key="1">
    <source>
        <dbReference type="ARBA" id="ARBA00004377"/>
    </source>
</evidence>
<evidence type="ECO:0000256" key="10">
    <source>
        <dbReference type="SAM" id="Phobius"/>
    </source>
</evidence>
<keyword evidence="3" id="KW-0813">Transport</keyword>
<name>A0A6J5D7Z7_9BURK</name>
<proteinExistence type="inferred from homology"/>
<dbReference type="GO" id="GO:0015627">
    <property type="term" value="C:type II protein secretion system complex"/>
    <property type="evidence" value="ECO:0007669"/>
    <property type="project" value="InterPro"/>
</dbReference>
<evidence type="ECO:0000256" key="3">
    <source>
        <dbReference type="ARBA" id="ARBA00022448"/>
    </source>
</evidence>
<dbReference type="Pfam" id="PF04612">
    <property type="entry name" value="T2SSM"/>
    <property type="match status" value="1"/>
</dbReference>
<evidence type="ECO:0000313" key="11">
    <source>
        <dbReference type="EMBL" id="CAB3749212.1"/>
    </source>
</evidence>
<comment type="similarity">
    <text evidence="2">Belongs to the GSP M family.</text>
</comment>
<sequence>MVNQIRAALIPLKSWFDARPPRERKLLLAGGAVAAAALVYNALWEPAFEGRAQIAASLPQLEAQLADIRMQVDEARHLKAAAAQRAPTGAALRDALDASLAQTGIANAQLTVLGKGVQIDAKAVPFATWMTWLDQVRKEDHVRAINLRASAEDKPGLVTISATLQPTLEH</sequence>
<dbReference type="AlphaFoldDB" id="A0A6J5D7Z7"/>
<dbReference type="GO" id="GO:0015628">
    <property type="term" value="P:protein secretion by the type II secretion system"/>
    <property type="evidence" value="ECO:0007669"/>
    <property type="project" value="InterPro"/>
</dbReference>
<evidence type="ECO:0000256" key="5">
    <source>
        <dbReference type="ARBA" id="ARBA00022519"/>
    </source>
</evidence>
<evidence type="ECO:0000256" key="6">
    <source>
        <dbReference type="ARBA" id="ARBA00022692"/>
    </source>
</evidence>
<keyword evidence="6 10" id="KW-0812">Transmembrane</keyword>
<feature type="transmembrane region" description="Helical" evidence="10">
    <location>
        <begin position="26"/>
        <end position="44"/>
    </location>
</feature>
<dbReference type="RefSeq" id="WP_175225266.1">
    <property type="nucleotide sequence ID" value="NZ_CADIKH010000003.1"/>
</dbReference>
<keyword evidence="5" id="KW-0997">Cell inner membrane</keyword>
<keyword evidence="7" id="KW-0653">Protein transport</keyword>
<dbReference type="EMBL" id="CADIKH010000003">
    <property type="protein sequence ID" value="CAB3749212.1"/>
    <property type="molecule type" value="Genomic_DNA"/>
</dbReference>